<proteinExistence type="predicted"/>
<evidence type="ECO:0000313" key="2">
    <source>
        <dbReference type="EMBL" id="GBP77633.1"/>
    </source>
</evidence>
<feature type="signal peptide" evidence="1">
    <location>
        <begin position="1"/>
        <end position="16"/>
    </location>
</feature>
<reference evidence="2 3" key="1">
    <citation type="journal article" date="2019" name="Commun. Biol.">
        <title>The bagworm genome reveals a unique fibroin gene that provides high tensile strength.</title>
        <authorList>
            <person name="Kono N."/>
            <person name="Nakamura H."/>
            <person name="Ohtoshi R."/>
            <person name="Tomita M."/>
            <person name="Numata K."/>
            <person name="Arakawa K."/>
        </authorList>
    </citation>
    <scope>NUCLEOTIDE SEQUENCE [LARGE SCALE GENOMIC DNA]</scope>
</reference>
<organism evidence="2 3">
    <name type="scientific">Eumeta variegata</name>
    <name type="common">Bagworm moth</name>
    <name type="synonym">Eumeta japonica</name>
    <dbReference type="NCBI Taxonomy" id="151549"/>
    <lineage>
        <taxon>Eukaryota</taxon>
        <taxon>Metazoa</taxon>
        <taxon>Ecdysozoa</taxon>
        <taxon>Arthropoda</taxon>
        <taxon>Hexapoda</taxon>
        <taxon>Insecta</taxon>
        <taxon>Pterygota</taxon>
        <taxon>Neoptera</taxon>
        <taxon>Endopterygota</taxon>
        <taxon>Lepidoptera</taxon>
        <taxon>Glossata</taxon>
        <taxon>Ditrysia</taxon>
        <taxon>Tineoidea</taxon>
        <taxon>Psychidae</taxon>
        <taxon>Oiketicinae</taxon>
        <taxon>Eumeta</taxon>
    </lineage>
</organism>
<gene>
    <name evidence="2" type="ORF">EVAR_50528_1</name>
</gene>
<comment type="caution">
    <text evidence="2">The sequence shown here is derived from an EMBL/GenBank/DDBJ whole genome shotgun (WGS) entry which is preliminary data.</text>
</comment>
<accession>A0A4C1YRP0</accession>
<evidence type="ECO:0000256" key="1">
    <source>
        <dbReference type="SAM" id="SignalP"/>
    </source>
</evidence>
<name>A0A4C1YRP0_EUMVA</name>
<feature type="chain" id="PRO_5020032646" description="Secreted protein" evidence="1">
    <location>
        <begin position="17"/>
        <end position="116"/>
    </location>
</feature>
<dbReference type="AlphaFoldDB" id="A0A4C1YRP0"/>
<sequence>MTTPLDLLVLALAVACEDLQLRLTVLTSMRTYETVTPCDRKLNIMTQSGFVKAQSDNLPKPDVFMMTTYFANNSDYVHCTNRSRSYKTSACTDWLRRSRYRAERCVQAARAAMGAD</sequence>
<protein>
    <recommendedName>
        <fullName evidence="4">Secreted protein</fullName>
    </recommendedName>
</protein>
<dbReference type="EMBL" id="BGZK01001340">
    <property type="protein sequence ID" value="GBP77633.1"/>
    <property type="molecule type" value="Genomic_DNA"/>
</dbReference>
<keyword evidence="3" id="KW-1185">Reference proteome</keyword>
<evidence type="ECO:0000313" key="3">
    <source>
        <dbReference type="Proteomes" id="UP000299102"/>
    </source>
</evidence>
<dbReference type="Proteomes" id="UP000299102">
    <property type="component" value="Unassembled WGS sequence"/>
</dbReference>
<keyword evidence="1" id="KW-0732">Signal</keyword>
<evidence type="ECO:0008006" key="4">
    <source>
        <dbReference type="Google" id="ProtNLM"/>
    </source>
</evidence>